<dbReference type="PATRIC" id="fig|997872.3.peg.211"/>
<proteinExistence type="predicted"/>
<organism evidence="1 2">
    <name type="scientific">Atopobium minutum 10063974</name>
    <dbReference type="NCBI Taxonomy" id="997872"/>
    <lineage>
        <taxon>Bacteria</taxon>
        <taxon>Bacillati</taxon>
        <taxon>Actinomycetota</taxon>
        <taxon>Coriobacteriia</taxon>
        <taxon>Coriobacteriales</taxon>
        <taxon>Atopobiaceae</taxon>
        <taxon>Atopobium</taxon>
    </lineage>
</organism>
<dbReference type="Proteomes" id="UP000012651">
    <property type="component" value="Unassembled WGS sequence"/>
</dbReference>
<accession>N2BVN2</accession>
<keyword evidence="2" id="KW-1185">Reference proteome</keyword>
<comment type="caution">
    <text evidence="1">The sequence shown here is derived from an EMBL/GenBank/DDBJ whole genome shotgun (WGS) entry which is preliminary data.</text>
</comment>
<sequence length="105" mass="11765">MTEKIPIINDPAKCSAAVADVAEDIRDMQQDLCECLDTYAHAIKMRLARIVCDFHNPHASNKTSIDIECIDRTARMVNDAFIDLVVTAEKLDQIYVELDALVEEA</sequence>
<reference evidence="1 2" key="1">
    <citation type="submission" date="2013-03" db="EMBL/GenBank/DDBJ databases">
        <title>The Genome Sequence of Atopobium minutum 10063974.</title>
        <authorList>
            <consortium name="The Broad Institute Genome Sequencing Platform"/>
            <person name="Earl A."/>
            <person name="Ward D."/>
            <person name="Feldgarden M."/>
            <person name="Gevers D."/>
            <person name="Lambert T."/>
            <person name="Marvaud J.-C."/>
            <person name="Courvalin P."/>
            <person name="Walker B."/>
            <person name="Young S.K."/>
            <person name="Zeng Q."/>
            <person name="Gargeya S."/>
            <person name="Fitzgerald M."/>
            <person name="Haas B."/>
            <person name="Abouelleil A."/>
            <person name="Alvarado L."/>
            <person name="Arachchi H.M."/>
            <person name="Berlin A.M."/>
            <person name="Chapman S.B."/>
            <person name="Dewar J."/>
            <person name="Goldberg J."/>
            <person name="Griggs A."/>
            <person name="Gujja S."/>
            <person name="Hansen M."/>
            <person name="Howarth C."/>
            <person name="Imamovic A."/>
            <person name="Larimer J."/>
            <person name="McCowan C."/>
            <person name="Murphy C."/>
            <person name="Neiman D."/>
            <person name="Pearson M."/>
            <person name="Priest M."/>
            <person name="Roberts A."/>
            <person name="Saif S."/>
            <person name="Shea T."/>
            <person name="Sisk P."/>
            <person name="Sykes S."/>
            <person name="Wortman J."/>
            <person name="Nusbaum C."/>
            <person name="Birren B."/>
        </authorList>
    </citation>
    <scope>NUCLEOTIDE SEQUENCE [LARGE SCALE GENOMIC DNA]</scope>
    <source>
        <strain evidence="1 2">10063974</strain>
    </source>
</reference>
<dbReference type="HOGENOM" id="CLU_2230929_0_0_11"/>
<protein>
    <submittedName>
        <fullName evidence="1">Uncharacterized protein</fullName>
    </submittedName>
</protein>
<dbReference type="RefSeq" id="WP_002562986.1">
    <property type="nucleotide sequence ID" value="NZ_KB822533.1"/>
</dbReference>
<dbReference type="EMBL" id="AGXC01000001">
    <property type="protein sequence ID" value="EMZ42653.1"/>
    <property type="molecule type" value="Genomic_DNA"/>
</dbReference>
<gene>
    <name evidence="1" type="ORF">HMPREF1091_00211</name>
</gene>
<dbReference type="AlphaFoldDB" id="N2BVN2"/>
<evidence type="ECO:0000313" key="1">
    <source>
        <dbReference type="EMBL" id="EMZ42653.1"/>
    </source>
</evidence>
<name>N2BVN2_9ACTN</name>
<evidence type="ECO:0000313" key="2">
    <source>
        <dbReference type="Proteomes" id="UP000012651"/>
    </source>
</evidence>